<dbReference type="EMBL" id="GBEZ01004421">
    <property type="protein sequence ID" value="JAC80795.1"/>
    <property type="molecule type" value="Transcribed_RNA"/>
</dbReference>
<accession>A0A061SD40</accession>
<feature type="compositionally biased region" description="Basic and acidic residues" evidence="1">
    <location>
        <begin position="66"/>
        <end position="83"/>
    </location>
</feature>
<sequence length="83" mass="8717">DIQSKMLAIGGMTSPRFCLLTPLPRPPNSSSADAPLLRPCGQSAPSALPFNPSPHAAEANRTGRYKGIEEKKGGRGENGRKCG</sequence>
<feature type="region of interest" description="Disordered" evidence="1">
    <location>
        <begin position="22"/>
        <end position="83"/>
    </location>
</feature>
<name>A0A061SD40_9CHLO</name>
<evidence type="ECO:0000313" key="2">
    <source>
        <dbReference type="EMBL" id="JAC80795.1"/>
    </source>
</evidence>
<protein>
    <submittedName>
        <fullName evidence="2">Uncharacterized protein</fullName>
    </submittedName>
</protein>
<dbReference type="AlphaFoldDB" id="A0A061SD40"/>
<evidence type="ECO:0000256" key="1">
    <source>
        <dbReference type="SAM" id="MobiDB-lite"/>
    </source>
</evidence>
<feature type="non-terminal residue" evidence="2">
    <location>
        <position position="1"/>
    </location>
</feature>
<organism evidence="2">
    <name type="scientific">Tetraselmis sp. GSL018</name>
    <dbReference type="NCBI Taxonomy" id="582737"/>
    <lineage>
        <taxon>Eukaryota</taxon>
        <taxon>Viridiplantae</taxon>
        <taxon>Chlorophyta</taxon>
        <taxon>core chlorophytes</taxon>
        <taxon>Chlorodendrophyceae</taxon>
        <taxon>Chlorodendrales</taxon>
        <taxon>Chlorodendraceae</taxon>
        <taxon>Tetraselmis</taxon>
    </lineage>
</organism>
<feature type="non-terminal residue" evidence="2">
    <location>
        <position position="83"/>
    </location>
</feature>
<proteinExistence type="predicted"/>
<gene>
    <name evidence="2" type="ORF">TSPGSL018_9447</name>
</gene>
<reference evidence="2" key="1">
    <citation type="submission" date="2014-05" db="EMBL/GenBank/DDBJ databases">
        <title>The transcriptome of the halophilic microalga Tetraselmis sp. GSL018 isolated from the Great Salt Lake, Utah.</title>
        <authorList>
            <person name="Jinkerson R.E."/>
            <person name="D'Adamo S."/>
            <person name="Posewitz M.C."/>
        </authorList>
    </citation>
    <scope>NUCLEOTIDE SEQUENCE</scope>
    <source>
        <strain evidence="2">GSL018</strain>
    </source>
</reference>